<dbReference type="EMBL" id="MTJY01000026">
    <property type="protein sequence ID" value="ONN75008.1"/>
    <property type="molecule type" value="Genomic_DNA"/>
</dbReference>
<evidence type="ECO:0000313" key="1">
    <source>
        <dbReference type="EMBL" id="ONN75008.1"/>
    </source>
</evidence>
<protein>
    <submittedName>
        <fullName evidence="1">IMP cyclohydrolase</fullName>
    </submittedName>
</protein>
<comment type="caution">
    <text evidence="1">The sequence shown here is derived from an EMBL/GenBank/DDBJ whole genome shotgun (WGS) entry which is preliminary data.</text>
</comment>
<gene>
    <name evidence="1" type="ORF">BWR10_06405</name>
</gene>
<evidence type="ECO:0000313" key="2">
    <source>
        <dbReference type="Proteomes" id="UP000189067"/>
    </source>
</evidence>
<proteinExistence type="predicted"/>
<organism evidence="1 2">
    <name type="scientific">Lacticaseibacillus rhamnosus</name>
    <name type="common">Lactobacillus rhamnosus</name>
    <dbReference type="NCBI Taxonomy" id="47715"/>
    <lineage>
        <taxon>Bacteria</taxon>
        <taxon>Bacillati</taxon>
        <taxon>Bacillota</taxon>
        <taxon>Bacilli</taxon>
        <taxon>Lactobacillales</taxon>
        <taxon>Lactobacillaceae</taxon>
        <taxon>Lacticaseibacillus</taxon>
    </lineage>
</organism>
<name>A0AAX0K461_LACRH</name>
<dbReference type="Proteomes" id="UP000189067">
    <property type="component" value="Unassembled WGS sequence"/>
</dbReference>
<dbReference type="NCBIfam" id="NF040509">
    <property type="entry name" value="Lacto_palin_RPT"/>
    <property type="match status" value="1"/>
</dbReference>
<accession>A0AAX0K461</accession>
<dbReference type="AlphaFoldDB" id="A0AAX0K461"/>
<sequence>MKRKIPAIIHSLSIIIDLTRNPVIITGSRSLSITRSPAQKSACKDPEAQWPKPGHYASYVPAYSHNVFPGAEVCV</sequence>
<reference evidence="1 2" key="1">
    <citation type="submission" date="2017-01" db="EMBL/GenBank/DDBJ databases">
        <title>In silico prediction, in vitro antibacterial spectrum and physicochemical properties of a putative bacteriocin produced by Lactobacillus rhamnosus strain L156.4.</title>
        <authorList>
            <person name="Silveira A.M."/>
            <person name="Monteiro A.S."/>
            <person name="Santos V.L."/>
            <person name="Nicoli J.R."/>
            <person name="Azevedo V."/>
            <person name="Soares S.C."/>
            <person name="Castro-Oliveira L."/>
            <person name="Dias-Souza M.V."/>
            <person name="Nardi R.M."/>
        </authorList>
    </citation>
    <scope>NUCLEOTIDE SEQUENCE [LARGE SCALE GENOMIC DNA]</scope>
    <source>
        <strain evidence="1 2">L156.4</strain>
    </source>
</reference>